<evidence type="ECO:0000256" key="5">
    <source>
        <dbReference type="ARBA" id="ARBA00023277"/>
    </source>
</evidence>
<dbReference type="CDD" id="cd00354">
    <property type="entry name" value="FBPase"/>
    <property type="match status" value="1"/>
</dbReference>
<accession>A0ABW9Y6Y9</accession>
<dbReference type="Pfam" id="PF18913">
    <property type="entry name" value="FBPase_C"/>
    <property type="match status" value="1"/>
</dbReference>
<comment type="subunit">
    <text evidence="7">Homotetramer.</text>
</comment>
<keyword evidence="7" id="KW-0479">Metal-binding</keyword>
<sequence>MLFLPGDGAPAGAPIDERLTGAGPVAIILALARALPPLADRLAAGLLPGDPAALVGDNATGDAQKALDLGAHHHMLAALRGQGVRLVLSEEAEEIAELDPAGAWDVAMDPIDGSGSIGIGAPLGMMFSILPAAPEGFARPGRAIVAAGYASFGHSLDFGFSLGDGVTIATFDRGAGLFRVMRDRVALPPAAKVIAYNASNERHWPRGLQAYARDLVAGKDGPRGRDLNMRWLAAAVGELHRILLQGGAFLYPADRRRGKERGHLRLVYEAAPIAFLIEQAGGAAHDGQRPILDIPADHPHQKTPLFFGATEEMALLLRHLSHPD</sequence>
<comment type="subcellular location">
    <subcellularLocation>
        <location evidence="7">Cytoplasm</location>
    </subcellularLocation>
</comment>
<dbReference type="Pfam" id="PF00316">
    <property type="entry name" value="FBPase"/>
    <property type="match status" value="1"/>
</dbReference>
<keyword evidence="3 7" id="KW-0963">Cytoplasm</keyword>
<evidence type="ECO:0000259" key="9">
    <source>
        <dbReference type="Pfam" id="PF00316"/>
    </source>
</evidence>
<dbReference type="PANTHER" id="PTHR11556:SF35">
    <property type="entry name" value="SEDOHEPTULOSE-1,7-BISPHOSPHATASE, CHLOROPLASTIC"/>
    <property type="match status" value="1"/>
</dbReference>
<feature type="binding site" evidence="7">
    <location>
        <position position="111"/>
    </location>
    <ligand>
        <name>Mg(2+)</name>
        <dbReference type="ChEBI" id="CHEBI:18420"/>
        <label>1</label>
    </ligand>
</feature>
<keyword evidence="5 7" id="KW-0119">Carbohydrate metabolism</keyword>
<evidence type="ECO:0000256" key="2">
    <source>
        <dbReference type="ARBA" id="ARBA00010941"/>
    </source>
</evidence>
<keyword evidence="4 7" id="KW-0378">Hydrolase</keyword>
<keyword evidence="7" id="KW-0460">Magnesium</keyword>
<feature type="binding site" evidence="7">
    <location>
        <position position="109"/>
    </location>
    <ligand>
        <name>Mg(2+)</name>
        <dbReference type="ChEBI" id="CHEBI:18420"/>
        <label>2</label>
    </ligand>
</feature>
<feature type="domain" description="Fructose-1-6-bisphosphatase class 1 C-terminal" evidence="10">
    <location>
        <begin position="188"/>
        <end position="316"/>
    </location>
</feature>
<comment type="pathway">
    <text evidence="6">Carbohydrate biosynthesis.</text>
</comment>
<evidence type="ECO:0000256" key="4">
    <source>
        <dbReference type="ARBA" id="ARBA00022801"/>
    </source>
</evidence>
<feature type="binding site" evidence="7">
    <location>
        <position position="197"/>
    </location>
    <ligand>
        <name>substrate</name>
    </ligand>
</feature>
<dbReference type="EMBL" id="JAAATW010000002">
    <property type="protein sequence ID" value="NBE08157.1"/>
    <property type="molecule type" value="Genomic_DNA"/>
</dbReference>
<dbReference type="PIRSF" id="PIRSF000904">
    <property type="entry name" value="FBPtase_SBPase"/>
    <property type="match status" value="1"/>
</dbReference>
<evidence type="ECO:0000256" key="7">
    <source>
        <dbReference type="HAMAP-Rule" id="MF_01855"/>
    </source>
</evidence>
<evidence type="ECO:0000313" key="11">
    <source>
        <dbReference type="EMBL" id="NBE08157.1"/>
    </source>
</evidence>
<dbReference type="PANTHER" id="PTHR11556">
    <property type="entry name" value="FRUCTOSE-1,6-BISPHOSPHATASE-RELATED"/>
    <property type="match status" value="1"/>
</dbReference>
<dbReference type="PRINTS" id="PR00115">
    <property type="entry name" value="F16BPHPHTASE"/>
</dbReference>
<name>A0ABW9Y6Y9_9RHOB</name>
<dbReference type="SUPFAM" id="SSF56655">
    <property type="entry name" value="Carbohydrate phosphatase"/>
    <property type="match status" value="1"/>
</dbReference>
<dbReference type="PIRSF" id="PIRSF500210">
    <property type="entry name" value="FBPtase"/>
    <property type="match status" value="1"/>
</dbReference>
<keyword evidence="12" id="KW-1185">Reference proteome</keyword>
<protein>
    <recommendedName>
        <fullName evidence="7">Fructose-1,6-bisphosphatase class 1</fullName>
        <shortName evidence="7">FBPase class 1</shortName>
        <ecNumber evidence="7">3.1.3.11</ecNumber>
    </recommendedName>
    <alternativeName>
        <fullName evidence="7">D-fructose-1,6-bisphosphate 1-phosphohydrolase class 1</fullName>
    </alternativeName>
</protein>
<dbReference type="Gene3D" id="3.40.190.80">
    <property type="match status" value="1"/>
</dbReference>
<dbReference type="InterPro" id="IPR000146">
    <property type="entry name" value="FBPase_class-1"/>
</dbReference>
<dbReference type="InterPro" id="IPR033391">
    <property type="entry name" value="FBPase_N"/>
</dbReference>
<feature type="binding site" evidence="7">
    <location>
        <position position="109"/>
    </location>
    <ligand>
        <name>Mg(2+)</name>
        <dbReference type="ChEBI" id="CHEBI:18420"/>
        <label>1</label>
    </ligand>
</feature>
<evidence type="ECO:0000259" key="10">
    <source>
        <dbReference type="Pfam" id="PF18913"/>
    </source>
</evidence>
<evidence type="ECO:0000256" key="1">
    <source>
        <dbReference type="ARBA" id="ARBA00001273"/>
    </source>
</evidence>
<evidence type="ECO:0000313" key="12">
    <source>
        <dbReference type="Proteomes" id="UP001517376"/>
    </source>
</evidence>
<gene>
    <name evidence="7" type="primary">fbp</name>
    <name evidence="11" type="ORF">GU920_11470</name>
</gene>
<comment type="similarity">
    <text evidence="2 7 8">Belongs to the FBPase class 1 family.</text>
</comment>
<comment type="cofactor">
    <cofactor evidence="7">
        <name>Mg(2+)</name>
        <dbReference type="ChEBI" id="CHEBI:18420"/>
    </cofactor>
    <text evidence="7">Binds 2 magnesium ions per subunit.</text>
</comment>
<feature type="binding site" evidence="7">
    <location>
        <position position="90"/>
    </location>
    <ligand>
        <name>Mg(2+)</name>
        <dbReference type="ChEBI" id="CHEBI:18420"/>
        <label>1</label>
    </ligand>
</feature>
<dbReference type="Gene3D" id="3.30.540.10">
    <property type="entry name" value="Fructose-1,6-Bisphosphatase, subunit A, domain 1"/>
    <property type="match status" value="1"/>
</dbReference>
<dbReference type="RefSeq" id="WP_161767142.1">
    <property type="nucleotide sequence ID" value="NZ_JAAATW010000002.1"/>
</dbReference>
<proteinExistence type="inferred from homology"/>
<organism evidence="11 12">
    <name type="scientific">Paragemmobacter ruber</name>
    <dbReference type="NCBI Taxonomy" id="1985673"/>
    <lineage>
        <taxon>Bacteria</taxon>
        <taxon>Pseudomonadati</taxon>
        <taxon>Pseudomonadota</taxon>
        <taxon>Alphaproteobacteria</taxon>
        <taxon>Rhodobacterales</taxon>
        <taxon>Paracoccaceae</taxon>
        <taxon>Paragemmobacter</taxon>
    </lineage>
</organism>
<comment type="caution">
    <text evidence="11">The sequence shown here is derived from an EMBL/GenBank/DDBJ whole genome shotgun (WGS) entry which is preliminary data.</text>
</comment>
<comment type="catalytic activity">
    <reaction evidence="1 7">
        <text>beta-D-fructose 1,6-bisphosphate + H2O = beta-D-fructose 6-phosphate + phosphate</text>
        <dbReference type="Rhea" id="RHEA:11064"/>
        <dbReference type="ChEBI" id="CHEBI:15377"/>
        <dbReference type="ChEBI" id="CHEBI:32966"/>
        <dbReference type="ChEBI" id="CHEBI:43474"/>
        <dbReference type="ChEBI" id="CHEBI:57634"/>
        <dbReference type="EC" id="3.1.3.11"/>
    </reaction>
</comment>
<evidence type="ECO:0000256" key="8">
    <source>
        <dbReference type="RuleBase" id="RU000508"/>
    </source>
</evidence>
<feature type="domain" description="Fructose-1-6-bisphosphatase class I N-terminal" evidence="9">
    <location>
        <begin position="57"/>
        <end position="180"/>
    </location>
</feature>
<dbReference type="HAMAP" id="MF_01855">
    <property type="entry name" value="FBPase_class1"/>
    <property type="match status" value="1"/>
</dbReference>
<evidence type="ECO:0000256" key="6">
    <source>
        <dbReference type="ARBA" id="ARBA00024331"/>
    </source>
</evidence>
<dbReference type="InterPro" id="IPR044015">
    <property type="entry name" value="FBPase_C_dom"/>
</dbReference>
<evidence type="ECO:0000256" key="3">
    <source>
        <dbReference type="ARBA" id="ARBA00022490"/>
    </source>
</evidence>
<reference evidence="12" key="1">
    <citation type="submission" date="2020-01" db="EMBL/GenBank/DDBJ databases">
        <title>Sphingomonas sp. strain CSW-10.</title>
        <authorList>
            <person name="Chen W.-M."/>
        </authorList>
    </citation>
    <scope>NUCLEOTIDE SEQUENCE [LARGE SCALE GENOMIC DNA]</scope>
    <source>
        <strain evidence="12">CCP-1</strain>
    </source>
</reference>
<comment type="caution">
    <text evidence="7">Lacks conserved residue(s) required for the propagation of feature annotation.</text>
</comment>
<dbReference type="InterPro" id="IPR028343">
    <property type="entry name" value="FBPtase"/>
</dbReference>
<dbReference type="EC" id="3.1.3.11" evidence="7"/>
<dbReference type="Proteomes" id="UP001517376">
    <property type="component" value="Unassembled WGS sequence"/>
</dbReference>
<feature type="binding site" evidence="7">
    <location>
        <position position="112"/>
    </location>
    <ligand>
        <name>Mg(2+)</name>
        <dbReference type="ChEBI" id="CHEBI:18420"/>
        <label>2</label>
    </ligand>
</feature>
<feature type="binding site" evidence="7">
    <location>
        <position position="269"/>
    </location>
    <ligand>
        <name>Mg(2+)</name>
        <dbReference type="ChEBI" id="CHEBI:18420"/>
        <label>2</label>
    </ligand>
</feature>